<dbReference type="InterPro" id="IPR015424">
    <property type="entry name" value="PyrdxlP-dep_Trfase"/>
</dbReference>
<dbReference type="EMBL" id="QKTW01000016">
    <property type="protein sequence ID" value="PZF72800.1"/>
    <property type="molecule type" value="Genomic_DNA"/>
</dbReference>
<comment type="pathway">
    <text evidence="2">Lipid metabolism.</text>
</comment>
<dbReference type="GO" id="GO:0009102">
    <property type="term" value="P:biotin biosynthetic process"/>
    <property type="evidence" value="ECO:0007669"/>
    <property type="project" value="TreeGrafter"/>
</dbReference>
<dbReference type="Pfam" id="PF00155">
    <property type="entry name" value="Aminotran_1_2"/>
    <property type="match status" value="1"/>
</dbReference>
<sequence length="381" mass="42813">MLNAVTQQLLNKLQQRELQGNKRRLKEAGEGIDFFSNDYLGIAKTNALRESLSHTEPTASYGATGSRLLSGNYQTITDFENWLADFHDTEAALVFNSGYDANLGLLSCIADRHSTILYDEYCHASILDGIRLSQAKYSYRFEHNNVGELRERLQKHAGNGPVFVIIESVYSMEGDVAPLHEIAALTKEYNAALIVDEAHATGVFGNNGAGLIQLFRLQHDVFARVHTFGKAVGCHGAVIVGSRILKEYLVNFARSFIYTTAIPETAVQTAKHAYEWIQQNSAVRTQLHQNIHHFRSLRQSYETAYWLESAAPIQSLIIGNNNTTKALATFLHEQKILVSAVMHPTVPQGKERIRICLHSFNSKEEIELLHHHIHSFLCKKQ</sequence>
<name>A0A2W2AKL1_9BACT</name>
<accession>A0A2W2AKL1</accession>
<evidence type="ECO:0000313" key="8">
    <source>
        <dbReference type="EMBL" id="PZF72800.1"/>
    </source>
</evidence>
<dbReference type="InterPro" id="IPR015422">
    <property type="entry name" value="PyrdxlP-dep_Trfase_small"/>
</dbReference>
<keyword evidence="4" id="KW-0808">Transferase</keyword>
<dbReference type="PANTHER" id="PTHR13693:SF77">
    <property type="entry name" value="8-AMINO-7-OXONONANOATE SYNTHASE"/>
    <property type="match status" value="1"/>
</dbReference>
<evidence type="ECO:0000256" key="4">
    <source>
        <dbReference type="ARBA" id="ARBA00022679"/>
    </source>
</evidence>
<dbReference type="GO" id="GO:0016740">
    <property type="term" value="F:transferase activity"/>
    <property type="evidence" value="ECO:0007669"/>
    <property type="project" value="UniProtKB-KW"/>
</dbReference>
<dbReference type="Gene3D" id="3.40.640.10">
    <property type="entry name" value="Type I PLP-dependent aspartate aminotransferase-like (Major domain)"/>
    <property type="match status" value="1"/>
</dbReference>
<dbReference type="AlphaFoldDB" id="A0A2W2AKL1"/>
<reference evidence="8 9" key="1">
    <citation type="submission" date="2018-06" db="EMBL/GenBank/DDBJ databases">
        <title>Mucibacter soli gen. nov., sp. nov., a new member of the family Chitinophagaceae producing mucin.</title>
        <authorList>
            <person name="Kim M.-K."/>
            <person name="Park S."/>
            <person name="Kim T.-S."/>
            <person name="Joung Y."/>
            <person name="Han J.-H."/>
            <person name="Kim S.B."/>
        </authorList>
    </citation>
    <scope>NUCLEOTIDE SEQUENCE [LARGE SCALE GENOMIC DNA]</scope>
    <source>
        <strain evidence="8 9">R1-15</strain>
    </source>
</reference>
<dbReference type="OrthoDB" id="9807157at2"/>
<dbReference type="Proteomes" id="UP000248745">
    <property type="component" value="Unassembled WGS sequence"/>
</dbReference>
<dbReference type="SUPFAM" id="SSF53383">
    <property type="entry name" value="PLP-dependent transferases"/>
    <property type="match status" value="1"/>
</dbReference>
<dbReference type="Gene3D" id="3.90.1150.10">
    <property type="entry name" value="Aspartate Aminotransferase, domain 1"/>
    <property type="match status" value="1"/>
</dbReference>
<comment type="cofactor">
    <cofactor evidence="1 6">
        <name>pyridoxal 5'-phosphate</name>
        <dbReference type="ChEBI" id="CHEBI:597326"/>
    </cofactor>
</comment>
<dbReference type="InterPro" id="IPR050087">
    <property type="entry name" value="AON_synthase_class-II"/>
</dbReference>
<proteinExistence type="inferred from homology"/>
<evidence type="ECO:0000256" key="1">
    <source>
        <dbReference type="ARBA" id="ARBA00001933"/>
    </source>
</evidence>
<keyword evidence="5 6" id="KW-0663">Pyridoxal phosphate</keyword>
<dbReference type="InterPro" id="IPR001917">
    <property type="entry name" value="Aminotrans_II_pyridoxalP_BS"/>
</dbReference>
<evidence type="ECO:0000256" key="3">
    <source>
        <dbReference type="ARBA" id="ARBA00010008"/>
    </source>
</evidence>
<comment type="caution">
    <text evidence="8">The sequence shown here is derived from an EMBL/GenBank/DDBJ whole genome shotgun (WGS) entry which is preliminary data.</text>
</comment>
<organism evidence="8 9">
    <name type="scientific">Taibaiella soli</name>
    <dbReference type="NCBI Taxonomy" id="1649169"/>
    <lineage>
        <taxon>Bacteria</taxon>
        <taxon>Pseudomonadati</taxon>
        <taxon>Bacteroidota</taxon>
        <taxon>Chitinophagia</taxon>
        <taxon>Chitinophagales</taxon>
        <taxon>Chitinophagaceae</taxon>
        <taxon>Taibaiella</taxon>
    </lineage>
</organism>
<dbReference type="PANTHER" id="PTHR13693">
    <property type="entry name" value="CLASS II AMINOTRANSFERASE/8-AMINO-7-OXONONANOATE SYNTHASE"/>
    <property type="match status" value="1"/>
</dbReference>
<dbReference type="InterPro" id="IPR004839">
    <property type="entry name" value="Aminotransferase_I/II_large"/>
</dbReference>
<protein>
    <submittedName>
        <fullName evidence="8">8-amino-7-oxononanoate synthase</fullName>
    </submittedName>
</protein>
<dbReference type="RefSeq" id="WP_110998834.1">
    <property type="nucleotide sequence ID" value="NZ_QKTW01000016.1"/>
</dbReference>
<dbReference type="InterPro" id="IPR015421">
    <property type="entry name" value="PyrdxlP-dep_Trfase_major"/>
</dbReference>
<keyword evidence="9" id="KW-1185">Reference proteome</keyword>
<comment type="similarity">
    <text evidence="3">Belongs to the class-II pyridoxal-phosphate-dependent aminotransferase family. BioF subfamily.</text>
</comment>
<gene>
    <name evidence="8" type="ORF">DN068_10305</name>
</gene>
<evidence type="ECO:0000256" key="6">
    <source>
        <dbReference type="RuleBase" id="RU003693"/>
    </source>
</evidence>
<dbReference type="PROSITE" id="PS00599">
    <property type="entry name" value="AA_TRANSFER_CLASS_2"/>
    <property type="match status" value="1"/>
</dbReference>
<evidence type="ECO:0000256" key="2">
    <source>
        <dbReference type="ARBA" id="ARBA00005189"/>
    </source>
</evidence>
<evidence type="ECO:0000313" key="9">
    <source>
        <dbReference type="Proteomes" id="UP000248745"/>
    </source>
</evidence>
<evidence type="ECO:0000259" key="7">
    <source>
        <dbReference type="Pfam" id="PF00155"/>
    </source>
</evidence>
<evidence type="ECO:0000256" key="5">
    <source>
        <dbReference type="ARBA" id="ARBA00022898"/>
    </source>
</evidence>
<dbReference type="GO" id="GO:0030170">
    <property type="term" value="F:pyridoxal phosphate binding"/>
    <property type="evidence" value="ECO:0007669"/>
    <property type="project" value="InterPro"/>
</dbReference>
<feature type="domain" description="Aminotransferase class I/classII large" evidence="7">
    <location>
        <begin position="32"/>
        <end position="369"/>
    </location>
</feature>